<dbReference type="EMBL" id="SIHO01000003">
    <property type="protein sequence ID" value="TFU01200.1"/>
    <property type="molecule type" value="Genomic_DNA"/>
</dbReference>
<dbReference type="FunFam" id="3.40.1160.10:FF:000018">
    <property type="entry name" value="Glutamate 5-kinase"/>
    <property type="match status" value="1"/>
</dbReference>
<evidence type="ECO:0000256" key="4">
    <source>
        <dbReference type="ARBA" id="ARBA00022679"/>
    </source>
</evidence>
<dbReference type="GO" id="GO:0005829">
    <property type="term" value="C:cytosol"/>
    <property type="evidence" value="ECO:0007669"/>
    <property type="project" value="TreeGrafter"/>
</dbReference>
<dbReference type="EC" id="2.7.2.11" evidence="8"/>
<dbReference type="InterPro" id="IPR015947">
    <property type="entry name" value="PUA-like_sf"/>
</dbReference>
<organism evidence="10 11">
    <name type="scientific">Glacieibacterium arshaanense</name>
    <dbReference type="NCBI Taxonomy" id="2511025"/>
    <lineage>
        <taxon>Bacteria</taxon>
        <taxon>Pseudomonadati</taxon>
        <taxon>Pseudomonadota</taxon>
        <taxon>Alphaproteobacteria</taxon>
        <taxon>Sphingomonadales</taxon>
        <taxon>Sphingosinicellaceae</taxon>
        <taxon>Glacieibacterium</taxon>
    </lineage>
</organism>
<dbReference type="GO" id="GO:0003723">
    <property type="term" value="F:RNA binding"/>
    <property type="evidence" value="ECO:0007669"/>
    <property type="project" value="InterPro"/>
</dbReference>
<comment type="caution">
    <text evidence="8">Lacks conserved residue(s) required for the propagation of feature annotation.</text>
</comment>
<dbReference type="InterPro" id="IPR036974">
    <property type="entry name" value="PUA_sf"/>
</dbReference>
<dbReference type="InterPro" id="IPR041739">
    <property type="entry name" value="G5K_ProB"/>
</dbReference>
<dbReference type="UniPathway" id="UPA00098">
    <property type="reaction ID" value="UER00359"/>
</dbReference>
<comment type="caution">
    <text evidence="10">The sequence shown here is derived from an EMBL/GenBank/DDBJ whole genome shotgun (WGS) entry which is preliminary data.</text>
</comment>
<dbReference type="GO" id="GO:0055129">
    <property type="term" value="P:L-proline biosynthetic process"/>
    <property type="evidence" value="ECO:0007669"/>
    <property type="project" value="UniProtKB-UniRule"/>
</dbReference>
<dbReference type="PROSITE" id="PS50890">
    <property type="entry name" value="PUA"/>
    <property type="match status" value="1"/>
</dbReference>
<dbReference type="CDD" id="cd04242">
    <property type="entry name" value="AAK_G5K_ProB"/>
    <property type="match status" value="1"/>
</dbReference>
<evidence type="ECO:0000256" key="5">
    <source>
        <dbReference type="ARBA" id="ARBA00022741"/>
    </source>
</evidence>
<dbReference type="Proteomes" id="UP000297737">
    <property type="component" value="Unassembled WGS sequence"/>
</dbReference>
<reference evidence="10 11" key="1">
    <citation type="submission" date="2019-02" db="EMBL/GenBank/DDBJ databases">
        <title>Polymorphobacter sp. isolated from the lake at the Tibet of China.</title>
        <authorList>
            <person name="Li A."/>
        </authorList>
    </citation>
    <scope>NUCLEOTIDE SEQUENCE [LARGE SCALE GENOMIC DNA]</scope>
    <source>
        <strain evidence="10 11">DJ1R-1</strain>
    </source>
</reference>
<dbReference type="SUPFAM" id="SSF88697">
    <property type="entry name" value="PUA domain-like"/>
    <property type="match status" value="1"/>
</dbReference>
<dbReference type="InterPro" id="IPR001048">
    <property type="entry name" value="Asp/Glu/Uridylate_kinase"/>
</dbReference>
<keyword evidence="6 8" id="KW-0418">Kinase</keyword>
<keyword evidence="2 8" id="KW-0028">Amino-acid biosynthesis</keyword>
<evidence type="ECO:0000256" key="6">
    <source>
        <dbReference type="ARBA" id="ARBA00022777"/>
    </source>
</evidence>
<keyword evidence="4 8" id="KW-0808">Transferase</keyword>
<dbReference type="InterPro" id="IPR005715">
    <property type="entry name" value="Glu_5kinase/COase_Synthase"/>
</dbReference>
<dbReference type="OrthoDB" id="9804434at2"/>
<dbReference type="PANTHER" id="PTHR43654:SF1">
    <property type="entry name" value="ISOPENTENYL PHOSPHATE KINASE"/>
    <property type="match status" value="1"/>
</dbReference>
<comment type="catalytic activity">
    <reaction evidence="8">
        <text>L-glutamate + ATP = L-glutamyl 5-phosphate + ADP</text>
        <dbReference type="Rhea" id="RHEA:14877"/>
        <dbReference type="ChEBI" id="CHEBI:29985"/>
        <dbReference type="ChEBI" id="CHEBI:30616"/>
        <dbReference type="ChEBI" id="CHEBI:58274"/>
        <dbReference type="ChEBI" id="CHEBI:456216"/>
        <dbReference type="EC" id="2.7.2.11"/>
    </reaction>
</comment>
<dbReference type="CDD" id="cd21157">
    <property type="entry name" value="PUA_G5K"/>
    <property type="match status" value="1"/>
</dbReference>
<keyword evidence="3 8" id="KW-0641">Proline biosynthesis</keyword>
<keyword evidence="7 8" id="KW-0067">ATP-binding</keyword>
<gene>
    <name evidence="8" type="primary">proB</name>
    <name evidence="10" type="ORF">EUV02_12915</name>
</gene>
<dbReference type="SUPFAM" id="SSF53633">
    <property type="entry name" value="Carbamate kinase-like"/>
    <property type="match status" value="1"/>
</dbReference>
<feature type="binding site" evidence="8">
    <location>
        <position position="19"/>
    </location>
    <ligand>
        <name>ATP</name>
        <dbReference type="ChEBI" id="CHEBI:30616"/>
    </ligand>
</feature>
<feature type="binding site" evidence="8">
    <location>
        <position position="159"/>
    </location>
    <ligand>
        <name>substrate</name>
    </ligand>
</feature>
<comment type="subcellular location">
    <subcellularLocation>
        <location evidence="8">Cytoplasm</location>
    </subcellularLocation>
</comment>
<comment type="function">
    <text evidence="8">Catalyzes the transfer of a phosphate group to glutamate to form L-glutamate 5-phosphate.</text>
</comment>
<dbReference type="PROSITE" id="PS00902">
    <property type="entry name" value="GLUTAMATE_5_KINASE"/>
    <property type="match status" value="1"/>
</dbReference>
<dbReference type="Gene3D" id="2.30.130.10">
    <property type="entry name" value="PUA domain"/>
    <property type="match status" value="1"/>
</dbReference>
<sequence>MDARVARFAPAACPRLVIKIGSSLLVAADGSVRREWLETVIDDVAARRAAGQQVVIVSSGAIALGAKRLGLPKGGRASLEDAQAAAATGQIALSQIYAEMLSARGIVAAQILLTLGDLEDRRRFLNVAATLDRLLSLGVVPVLNENDSVATQEIRFGDNDRLAARAGQAAGAAGVILLSDIDGLYTANPATDPSAKLIPTVEKLDAAIDAMADGTSGSGLGSGGMTAKVQAARIANSAGVHLAIIDGRRPAPLQAFAATGHGTVFVAGEGARGKKAWLAGRLTLKGKLHIDAGAVRALATGKSLLAAGVTRVEGRFERGDPVEILGPSGTAVARGLAGYDAADAAAIAGARNEAQAGILGYAPRAALVHRDHLVTL</sequence>
<dbReference type="PRINTS" id="PR00474">
    <property type="entry name" value="GLU5KINASE"/>
</dbReference>
<dbReference type="Gene3D" id="3.40.1160.10">
    <property type="entry name" value="Acetylglutamate kinase-like"/>
    <property type="match status" value="1"/>
</dbReference>
<dbReference type="Pfam" id="PF01472">
    <property type="entry name" value="PUA"/>
    <property type="match status" value="1"/>
</dbReference>
<dbReference type="InterPro" id="IPR011529">
    <property type="entry name" value="Glu_5kinase"/>
</dbReference>
<evidence type="ECO:0000256" key="2">
    <source>
        <dbReference type="ARBA" id="ARBA00022605"/>
    </source>
</evidence>
<dbReference type="Pfam" id="PF00696">
    <property type="entry name" value="AA_kinase"/>
    <property type="match status" value="1"/>
</dbReference>
<evidence type="ECO:0000259" key="9">
    <source>
        <dbReference type="SMART" id="SM00359"/>
    </source>
</evidence>
<dbReference type="PIRSF" id="PIRSF000729">
    <property type="entry name" value="GK"/>
    <property type="match status" value="1"/>
</dbReference>
<keyword evidence="1 8" id="KW-0963">Cytoplasm</keyword>
<feature type="binding site" evidence="8">
    <location>
        <position position="147"/>
    </location>
    <ligand>
        <name>substrate</name>
    </ligand>
</feature>
<evidence type="ECO:0000256" key="7">
    <source>
        <dbReference type="ARBA" id="ARBA00022840"/>
    </source>
</evidence>
<dbReference type="RefSeq" id="WP_135246704.1">
    <property type="nucleotide sequence ID" value="NZ_SIHO01000003.1"/>
</dbReference>
<comment type="similarity">
    <text evidence="8">Belongs to the glutamate 5-kinase family.</text>
</comment>
<feature type="domain" description="PUA" evidence="9">
    <location>
        <begin position="286"/>
        <end position="359"/>
    </location>
</feature>
<dbReference type="PANTHER" id="PTHR43654">
    <property type="entry name" value="GLUTAMATE 5-KINASE"/>
    <property type="match status" value="1"/>
</dbReference>
<comment type="pathway">
    <text evidence="8">Amino-acid biosynthesis; L-proline biosynthesis; L-glutamate 5-semialdehyde from L-glutamate: step 1/2.</text>
</comment>
<keyword evidence="5 8" id="KW-0547">Nucleotide-binding</keyword>
<evidence type="ECO:0000313" key="10">
    <source>
        <dbReference type="EMBL" id="TFU01200.1"/>
    </source>
</evidence>
<dbReference type="InterPro" id="IPR019797">
    <property type="entry name" value="Glutamate_5-kinase_CS"/>
</dbReference>
<feature type="binding site" evidence="8">
    <location>
        <begin position="179"/>
        <end position="180"/>
    </location>
    <ligand>
        <name>ATP</name>
        <dbReference type="ChEBI" id="CHEBI:30616"/>
    </ligand>
</feature>
<feature type="binding site" evidence="8">
    <location>
        <position position="59"/>
    </location>
    <ligand>
        <name>substrate</name>
    </ligand>
</feature>
<dbReference type="SMART" id="SM00359">
    <property type="entry name" value="PUA"/>
    <property type="match status" value="1"/>
</dbReference>
<evidence type="ECO:0000256" key="3">
    <source>
        <dbReference type="ARBA" id="ARBA00022650"/>
    </source>
</evidence>
<dbReference type="InterPro" id="IPR002478">
    <property type="entry name" value="PUA"/>
</dbReference>
<protein>
    <recommendedName>
        <fullName evidence="8">Glutamate 5-kinase</fullName>
        <ecNumber evidence="8">2.7.2.11</ecNumber>
    </recommendedName>
    <alternativeName>
        <fullName evidence="8">Gamma-glutamyl kinase</fullName>
        <shortName evidence="8">GK</shortName>
    </alternativeName>
</protein>
<dbReference type="NCBIfam" id="TIGR01027">
    <property type="entry name" value="proB"/>
    <property type="match status" value="1"/>
</dbReference>
<evidence type="ECO:0000256" key="1">
    <source>
        <dbReference type="ARBA" id="ARBA00022490"/>
    </source>
</evidence>
<keyword evidence="11" id="KW-1185">Reference proteome</keyword>
<name>A0A4Y9ELD7_9SPHN</name>
<dbReference type="InterPro" id="IPR001057">
    <property type="entry name" value="Glu/AcGlu_kinase"/>
</dbReference>
<dbReference type="GO" id="GO:0004349">
    <property type="term" value="F:glutamate 5-kinase activity"/>
    <property type="evidence" value="ECO:0007669"/>
    <property type="project" value="UniProtKB-UniRule"/>
</dbReference>
<dbReference type="GO" id="GO:0005524">
    <property type="term" value="F:ATP binding"/>
    <property type="evidence" value="ECO:0007669"/>
    <property type="project" value="UniProtKB-KW"/>
</dbReference>
<proteinExistence type="inferred from homology"/>
<evidence type="ECO:0000313" key="11">
    <source>
        <dbReference type="Proteomes" id="UP000297737"/>
    </source>
</evidence>
<accession>A0A4Y9ELD7</accession>
<dbReference type="HAMAP" id="MF_00456">
    <property type="entry name" value="ProB"/>
    <property type="match status" value="1"/>
</dbReference>
<dbReference type="AlphaFoldDB" id="A0A4Y9ELD7"/>
<dbReference type="InterPro" id="IPR036393">
    <property type="entry name" value="AceGlu_kinase-like_sf"/>
</dbReference>
<evidence type="ECO:0000256" key="8">
    <source>
        <dbReference type="HAMAP-Rule" id="MF_00456"/>
    </source>
</evidence>